<dbReference type="PANTHER" id="PTHR40599">
    <property type="entry name" value="[CITRATE [PRO-3S]-LYASE] LIGASE"/>
    <property type="match status" value="1"/>
</dbReference>
<dbReference type="InterPro" id="IPR005216">
    <property type="entry name" value="Citrate_lyase_ligase"/>
</dbReference>
<dbReference type="NCBIfam" id="TIGR00124">
    <property type="entry name" value="cit_ly_ligase"/>
    <property type="match status" value="1"/>
</dbReference>
<dbReference type="EMBL" id="CP000463">
    <property type="protein sequence ID" value="ABJ07359.1"/>
    <property type="molecule type" value="Genomic_DNA"/>
</dbReference>
<reference evidence="5" key="1">
    <citation type="submission" date="2006-09" db="EMBL/GenBank/DDBJ databases">
        <title>Complete sequence of Rhodopseudomonas palustris BisA53.</title>
        <authorList>
            <consortium name="US DOE Joint Genome Institute"/>
            <person name="Copeland A."/>
            <person name="Lucas S."/>
            <person name="Lapidus A."/>
            <person name="Barry K."/>
            <person name="Detter J.C."/>
            <person name="Glavina del Rio T."/>
            <person name="Hammon N."/>
            <person name="Israni S."/>
            <person name="Dalin E."/>
            <person name="Tice H."/>
            <person name="Pitluck S."/>
            <person name="Chain P."/>
            <person name="Malfatti S."/>
            <person name="Shin M."/>
            <person name="Vergez L."/>
            <person name="Schmutz J."/>
            <person name="Larimer F."/>
            <person name="Land M."/>
            <person name="Hauser L."/>
            <person name="Pelletier D.A."/>
            <person name="Kyrpides N."/>
            <person name="Kim E."/>
            <person name="Harwood C.S."/>
            <person name="Oda Y."/>
            <person name="Richardson P."/>
        </authorList>
    </citation>
    <scope>NUCLEOTIDE SEQUENCE [LARGE SCALE GENOMIC DNA]</scope>
    <source>
        <strain evidence="5">BisA53</strain>
    </source>
</reference>
<keyword evidence="2 3" id="KW-0067">ATP-binding</keyword>
<dbReference type="Gene3D" id="3.40.50.620">
    <property type="entry name" value="HUPs"/>
    <property type="match status" value="1"/>
</dbReference>
<accession>Q07L25</accession>
<evidence type="ECO:0000256" key="3">
    <source>
        <dbReference type="PIRNR" id="PIRNR005751"/>
    </source>
</evidence>
<evidence type="ECO:0000313" key="5">
    <source>
        <dbReference type="EMBL" id="ABJ07359.1"/>
    </source>
</evidence>
<name>Q07L25_RHOP5</name>
<dbReference type="STRING" id="316055.RPE_3427"/>
<dbReference type="PIRSF" id="PIRSF005751">
    <property type="entry name" value="Acet_citr_lig"/>
    <property type="match status" value="1"/>
</dbReference>
<dbReference type="KEGG" id="rpe:RPE_3427"/>
<dbReference type="OrthoDB" id="9779753at2"/>
<protein>
    <recommendedName>
        <fullName evidence="3">[Citrate [pro-3S]-lyase] ligase</fullName>
        <ecNumber evidence="3">6.2.1.22</ecNumber>
    </recommendedName>
</protein>
<dbReference type="SUPFAM" id="SSF55729">
    <property type="entry name" value="Acyl-CoA N-acyltransferases (Nat)"/>
    <property type="match status" value="1"/>
</dbReference>
<dbReference type="Pfam" id="PF08218">
    <property type="entry name" value="Citrate_ly_lig"/>
    <property type="match status" value="1"/>
</dbReference>
<dbReference type="InterPro" id="IPR000182">
    <property type="entry name" value="GNAT_dom"/>
</dbReference>
<dbReference type="Gene3D" id="3.40.630.30">
    <property type="match status" value="1"/>
</dbReference>
<dbReference type="HOGENOM" id="CLU_063190_0_0_5"/>
<keyword evidence="5" id="KW-0456">Lyase</keyword>
<dbReference type="SUPFAM" id="SSF52374">
    <property type="entry name" value="Nucleotidylyl transferase"/>
    <property type="match status" value="1"/>
</dbReference>
<dbReference type="InterPro" id="IPR016181">
    <property type="entry name" value="Acyl_CoA_acyltransferase"/>
</dbReference>
<keyword evidence="3 5" id="KW-0436">Ligase</keyword>
<sequence>MFDDLDVEYLDRTADPAGFAEVGHFLGANGLDLEAGVELFVVLRSGRRIVACAGLEANIVKCVAIDPLFRGENISLKVVGEVIHLAHDKGHSHLFLYTRPNKVAFFGGCGFYPIVNVPGLVSLMENTPVGIGSYCKDLAKLRQRGETIGAVVINANPFTRGHRYLIERAAESCDWLHVFVVAEDASFFSYRDRFDLVKAGIDDIPRLTLHPGSEYMISRATFSSYFFKEKNVVGDCFTAVDLLIFREWIAPALGITHRYVGTEPFCRTTNKYNADMKYWLQADLSAAVKVAVIEIPRTTYGAVPISASEVRRHLEVNDFDAISRLVPPATLQLLRAKYWKPPRNHAA</sequence>
<evidence type="ECO:0000256" key="2">
    <source>
        <dbReference type="ARBA" id="ARBA00022840"/>
    </source>
</evidence>
<dbReference type="eggNOG" id="COG3053">
    <property type="taxonomic scope" value="Bacteria"/>
</dbReference>
<comment type="function">
    <text evidence="3">Acetylation of prosthetic group (2-(5''-phosphoribosyl)-3'-dephosphocoenzyme-A) of the gamma subunit of citrate lyase.</text>
</comment>
<dbReference type="InterPro" id="IPR004821">
    <property type="entry name" value="Cyt_trans-like"/>
</dbReference>
<dbReference type="GO" id="GO:0005524">
    <property type="term" value="F:ATP binding"/>
    <property type="evidence" value="ECO:0007669"/>
    <property type="project" value="UniProtKB-UniRule"/>
</dbReference>
<dbReference type="EC" id="6.2.1.22" evidence="3"/>
<proteinExistence type="predicted"/>
<dbReference type="InterPro" id="IPR013166">
    <property type="entry name" value="Citrate_lyase_ligase_C"/>
</dbReference>
<dbReference type="GO" id="GO:0008771">
    <property type="term" value="F:[citrate (pro-3S)-lyase] ligase activity"/>
    <property type="evidence" value="ECO:0007669"/>
    <property type="project" value="UniProtKB-EC"/>
</dbReference>
<dbReference type="NCBIfam" id="TIGR00125">
    <property type="entry name" value="cyt_tran_rel"/>
    <property type="match status" value="1"/>
</dbReference>
<organism evidence="5">
    <name type="scientific">Rhodopseudomonas palustris (strain BisA53)</name>
    <dbReference type="NCBI Taxonomy" id="316055"/>
    <lineage>
        <taxon>Bacteria</taxon>
        <taxon>Pseudomonadati</taxon>
        <taxon>Pseudomonadota</taxon>
        <taxon>Alphaproteobacteria</taxon>
        <taxon>Hyphomicrobiales</taxon>
        <taxon>Nitrobacteraceae</taxon>
        <taxon>Rhodopseudomonas</taxon>
    </lineage>
</organism>
<dbReference type="CDD" id="cd02169">
    <property type="entry name" value="Citrate_lyase_ligase"/>
    <property type="match status" value="1"/>
</dbReference>
<dbReference type="PROSITE" id="PS51186">
    <property type="entry name" value="GNAT"/>
    <property type="match status" value="1"/>
</dbReference>
<dbReference type="PANTHER" id="PTHR40599:SF2">
    <property type="entry name" value="[CITRATE [PRO-3S]-LYASE] LIGASE"/>
    <property type="match status" value="1"/>
</dbReference>
<keyword evidence="1 3" id="KW-0547">Nucleotide-binding</keyword>
<comment type="catalytic activity">
    <reaction evidence="3">
        <text>holo-[citrate lyase ACP] + acetate + ATP = acetyl-[citrate lyase ACP] + AMP + diphosphate</text>
        <dbReference type="Rhea" id="RHEA:23788"/>
        <dbReference type="Rhea" id="RHEA-COMP:10158"/>
        <dbReference type="Rhea" id="RHEA-COMP:13710"/>
        <dbReference type="ChEBI" id="CHEBI:30089"/>
        <dbReference type="ChEBI" id="CHEBI:30616"/>
        <dbReference type="ChEBI" id="CHEBI:33019"/>
        <dbReference type="ChEBI" id="CHEBI:82683"/>
        <dbReference type="ChEBI" id="CHEBI:137976"/>
        <dbReference type="ChEBI" id="CHEBI:456215"/>
        <dbReference type="EC" id="6.2.1.22"/>
    </reaction>
</comment>
<evidence type="ECO:0000256" key="1">
    <source>
        <dbReference type="ARBA" id="ARBA00022741"/>
    </source>
</evidence>
<gene>
    <name evidence="5" type="ordered locus">RPE_3427</name>
</gene>
<dbReference type="AlphaFoldDB" id="Q07L25"/>
<dbReference type="InterPro" id="IPR014729">
    <property type="entry name" value="Rossmann-like_a/b/a_fold"/>
</dbReference>
<evidence type="ECO:0000259" key="4">
    <source>
        <dbReference type="PROSITE" id="PS51186"/>
    </source>
</evidence>
<dbReference type="GO" id="GO:0016747">
    <property type="term" value="F:acyltransferase activity, transferring groups other than amino-acyl groups"/>
    <property type="evidence" value="ECO:0007669"/>
    <property type="project" value="InterPro"/>
</dbReference>
<feature type="domain" description="N-acetyltransferase" evidence="4">
    <location>
        <begin position="1"/>
        <end position="129"/>
    </location>
</feature>
<dbReference type="SMART" id="SM00764">
    <property type="entry name" value="Citrate_ly_lig"/>
    <property type="match status" value="1"/>
</dbReference>
<dbReference type="GO" id="GO:0016829">
    <property type="term" value="F:lyase activity"/>
    <property type="evidence" value="ECO:0007669"/>
    <property type="project" value="UniProtKB-KW"/>
</dbReference>